<name>K9TV02_CHRTP</name>
<dbReference type="InterPro" id="IPR045584">
    <property type="entry name" value="Pilin-like"/>
</dbReference>
<proteinExistence type="predicted"/>
<dbReference type="STRING" id="251229.Chro_1148"/>
<keyword evidence="1" id="KW-0472">Membrane</keyword>
<dbReference type="OrthoDB" id="468456at2"/>
<keyword evidence="3" id="KW-1185">Reference proteome</keyword>
<reference evidence="2 3" key="1">
    <citation type="submission" date="2012-06" db="EMBL/GenBank/DDBJ databases">
        <title>Finished chromosome of genome of Chroococcidiopsis thermalis PCC 7203.</title>
        <authorList>
            <consortium name="US DOE Joint Genome Institute"/>
            <person name="Gugger M."/>
            <person name="Coursin T."/>
            <person name="Rippka R."/>
            <person name="Tandeau De Marsac N."/>
            <person name="Huntemann M."/>
            <person name="Wei C.-L."/>
            <person name="Han J."/>
            <person name="Detter J.C."/>
            <person name="Han C."/>
            <person name="Tapia R."/>
            <person name="Davenport K."/>
            <person name="Daligault H."/>
            <person name="Erkkila T."/>
            <person name="Gu W."/>
            <person name="Munk A.C.C."/>
            <person name="Teshima H."/>
            <person name="Xu Y."/>
            <person name="Chain P."/>
            <person name="Chen A."/>
            <person name="Krypides N."/>
            <person name="Mavromatis K."/>
            <person name="Markowitz V."/>
            <person name="Szeto E."/>
            <person name="Ivanova N."/>
            <person name="Mikhailova N."/>
            <person name="Ovchinnikova G."/>
            <person name="Pagani I."/>
            <person name="Pati A."/>
            <person name="Goodwin L."/>
            <person name="Peters L."/>
            <person name="Pitluck S."/>
            <person name="Woyke T."/>
            <person name="Kerfeld C."/>
        </authorList>
    </citation>
    <scope>NUCLEOTIDE SEQUENCE [LARGE SCALE GENOMIC DNA]</scope>
    <source>
        <strain evidence="2 3">PCC 7203</strain>
    </source>
</reference>
<dbReference type="HOGENOM" id="CLU_104622_1_0_3"/>
<dbReference type="SUPFAM" id="SSF54523">
    <property type="entry name" value="Pili subunits"/>
    <property type="match status" value="1"/>
</dbReference>
<dbReference type="Gene3D" id="3.30.700.10">
    <property type="entry name" value="Glycoprotein, Type 4 Pilin"/>
    <property type="match status" value="1"/>
</dbReference>
<dbReference type="EMBL" id="CP003597">
    <property type="protein sequence ID" value="AFY86677.1"/>
    <property type="molecule type" value="Genomic_DNA"/>
</dbReference>
<evidence type="ECO:0000313" key="3">
    <source>
        <dbReference type="Proteomes" id="UP000010384"/>
    </source>
</evidence>
<feature type="transmembrane region" description="Helical" evidence="1">
    <location>
        <begin position="12"/>
        <end position="39"/>
    </location>
</feature>
<sequence length="182" mass="20186">MNRKISCVSQSIVGFTLIETLLVTVIIGILAAIMVPSWVAFINTRQLNAAQEKLYLALREAQNNAKRDKVTWQVSFRENNSTVQWAVHPASATVASLSWQKLEPVIRIVDTDINASDPNGTRFDYDSTNNLWKMQFGYKGNTHGQIGRITLATRNGGQAKRCVFVSTLLGAMRIAQDGDCVN</sequence>
<organism evidence="2 3">
    <name type="scientific">Chroococcidiopsis thermalis (strain PCC 7203)</name>
    <dbReference type="NCBI Taxonomy" id="251229"/>
    <lineage>
        <taxon>Bacteria</taxon>
        <taxon>Bacillati</taxon>
        <taxon>Cyanobacteriota</taxon>
        <taxon>Cyanophyceae</taxon>
        <taxon>Chroococcidiopsidales</taxon>
        <taxon>Chroococcidiopsidaceae</taxon>
        <taxon>Chroococcidiopsis</taxon>
    </lineage>
</organism>
<dbReference type="Proteomes" id="UP000010384">
    <property type="component" value="Chromosome"/>
</dbReference>
<accession>K9TV02</accession>
<keyword evidence="1" id="KW-1133">Transmembrane helix</keyword>
<protein>
    <submittedName>
        <fullName evidence="2">Uncharacterized protein</fullName>
    </submittedName>
</protein>
<gene>
    <name evidence="2" type="ORF">Chro_1148</name>
</gene>
<evidence type="ECO:0000313" key="2">
    <source>
        <dbReference type="EMBL" id="AFY86677.1"/>
    </source>
</evidence>
<dbReference type="InParanoid" id="K9TV02"/>
<dbReference type="RefSeq" id="WP_015153226.1">
    <property type="nucleotide sequence ID" value="NC_019695.1"/>
</dbReference>
<evidence type="ECO:0000256" key="1">
    <source>
        <dbReference type="SAM" id="Phobius"/>
    </source>
</evidence>
<dbReference type="InterPro" id="IPR012902">
    <property type="entry name" value="N_methyl_site"/>
</dbReference>
<dbReference type="KEGG" id="cthe:Chro_1148"/>
<keyword evidence="1" id="KW-0812">Transmembrane</keyword>
<dbReference type="AlphaFoldDB" id="K9TV02"/>
<dbReference type="eggNOG" id="COG2165">
    <property type="taxonomic scope" value="Bacteria"/>
</dbReference>
<dbReference type="NCBIfam" id="TIGR02532">
    <property type="entry name" value="IV_pilin_GFxxxE"/>
    <property type="match status" value="1"/>
</dbReference>